<evidence type="ECO:0000313" key="4">
    <source>
        <dbReference type="Proteomes" id="UP000236729"/>
    </source>
</evidence>
<accession>A0A1H5ZLF4</accession>
<dbReference type="EMBL" id="FOME01000022">
    <property type="protein sequence ID" value="SFF20926.1"/>
    <property type="molecule type" value="Genomic_DNA"/>
</dbReference>
<dbReference type="Proteomes" id="UP000199690">
    <property type="component" value="Unassembled WGS sequence"/>
</dbReference>
<sequence length="149" mass="15862">MDLSGGAKRLREVARGGYVLSLSTGMTEVGRASSVATRLNEHLKNCENHGVDVAVLSTPGDLLLMERSLKRLVKGHPLARTSPSATESAFDIPFGDIVGFLIRERLGDVWGPTTEINFVLGASSLDAVLTSELAFLRDQAEAPDTADPA</sequence>
<dbReference type="AlphaFoldDB" id="A0A1H5ZLF4"/>
<name>A0A1H5ZLF4_9PSEU</name>
<reference evidence="1" key="2">
    <citation type="submission" date="2016-10" db="EMBL/GenBank/DDBJ databases">
        <authorList>
            <person name="de Groot N.N."/>
        </authorList>
    </citation>
    <scope>NUCLEOTIDE SEQUENCE [LARGE SCALE GENOMIC DNA]</scope>
    <source>
        <strain evidence="1">ATCC 20501</strain>
    </source>
</reference>
<dbReference type="Proteomes" id="UP000236729">
    <property type="component" value="Unassembled WGS sequence"/>
</dbReference>
<gene>
    <name evidence="1" type="ORF">SAMN02982929_01869</name>
    <name evidence="2" type="ORF">SAMN05216506_12226</name>
</gene>
<accession>A0A1I2GWC3</accession>
<proteinExistence type="predicted"/>
<evidence type="ECO:0000313" key="3">
    <source>
        <dbReference type="Proteomes" id="UP000199690"/>
    </source>
</evidence>
<keyword evidence="3" id="KW-1185">Reference proteome</keyword>
<reference evidence="3 4" key="1">
    <citation type="submission" date="2016-10" db="EMBL/GenBank/DDBJ databases">
        <authorList>
            <person name="Varghese N."/>
            <person name="Submissions S."/>
        </authorList>
    </citation>
    <scope>NUCLEOTIDE SEQUENCE [LARGE SCALE GENOMIC DNA]</scope>
    <source>
        <strain evidence="4">ATCC 20501</strain>
        <strain evidence="2 3">CGMCC 4.3529</strain>
    </source>
</reference>
<dbReference type="EMBL" id="FNVB01000003">
    <property type="protein sequence ID" value="SEG36960.1"/>
    <property type="molecule type" value="Genomic_DNA"/>
</dbReference>
<dbReference type="RefSeq" id="WP_093358558.1">
    <property type="nucleotide sequence ID" value="NZ_JBEPDV010000181.1"/>
</dbReference>
<protein>
    <submittedName>
        <fullName evidence="1">Uncharacterized protein</fullName>
    </submittedName>
</protein>
<evidence type="ECO:0000313" key="2">
    <source>
        <dbReference type="EMBL" id="SFF20926.1"/>
    </source>
</evidence>
<organism evidence="1 4">
    <name type="scientific">Saccharopolyspora kobensis</name>
    <dbReference type="NCBI Taxonomy" id="146035"/>
    <lineage>
        <taxon>Bacteria</taxon>
        <taxon>Bacillati</taxon>
        <taxon>Actinomycetota</taxon>
        <taxon>Actinomycetes</taxon>
        <taxon>Pseudonocardiales</taxon>
        <taxon>Pseudonocardiaceae</taxon>
        <taxon>Saccharopolyspora</taxon>
    </lineage>
</organism>
<evidence type="ECO:0000313" key="1">
    <source>
        <dbReference type="EMBL" id="SEG36960.1"/>
    </source>
</evidence>